<evidence type="ECO:0000313" key="1">
    <source>
        <dbReference type="EMBL" id="RNI23316.1"/>
    </source>
</evidence>
<name>A0A3M9MCQ0_9MICO</name>
<dbReference type="AlphaFoldDB" id="A0A3M9MCQ0"/>
<protein>
    <submittedName>
        <fullName evidence="1">DUF4188 domain-containing protein</fullName>
    </submittedName>
</protein>
<dbReference type="Proteomes" id="UP000271678">
    <property type="component" value="Unassembled WGS sequence"/>
</dbReference>
<dbReference type="Pfam" id="PF13826">
    <property type="entry name" value="Monooxy_af470-like"/>
    <property type="match status" value="1"/>
</dbReference>
<dbReference type="InterPro" id="IPR025444">
    <property type="entry name" value="Monooxy_af470"/>
</dbReference>
<accession>A0A3M9MCQ0</accession>
<organism evidence="1 2">
    <name type="scientific">Flexivirga caeni</name>
    <dbReference type="NCBI Taxonomy" id="2294115"/>
    <lineage>
        <taxon>Bacteria</taxon>
        <taxon>Bacillati</taxon>
        <taxon>Actinomycetota</taxon>
        <taxon>Actinomycetes</taxon>
        <taxon>Micrococcales</taxon>
        <taxon>Dermacoccaceae</taxon>
        <taxon>Flexivirga</taxon>
    </lineage>
</organism>
<reference evidence="1 2" key="1">
    <citation type="submission" date="2018-11" db="EMBL/GenBank/DDBJ databases">
        <title>Draft genome of Simplicispira Flexivirga sp. BO-16.</title>
        <authorList>
            <person name="Im W.T."/>
        </authorList>
    </citation>
    <scope>NUCLEOTIDE SEQUENCE [LARGE SCALE GENOMIC DNA]</scope>
    <source>
        <strain evidence="1 2">BO-16</strain>
    </source>
</reference>
<evidence type="ECO:0000313" key="2">
    <source>
        <dbReference type="Proteomes" id="UP000271678"/>
    </source>
</evidence>
<comment type="caution">
    <text evidence="1">The sequence shown here is derived from an EMBL/GenBank/DDBJ whole genome shotgun (WGS) entry which is preliminary data.</text>
</comment>
<keyword evidence="2" id="KW-1185">Reference proteome</keyword>
<dbReference type="EMBL" id="RJJQ01000005">
    <property type="protein sequence ID" value="RNI23316.1"/>
    <property type="molecule type" value="Genomic_DNA"/>
</dbReference>
<proteinExistence type="predicted"/>
<gene>
    <name evidence="1" type="ORF">EFY87_07435</name>
</gene>
<sequence length="169" mass="18762">MTTHAHEGDLVVFLIGMTVRKPWRVDHWSRVARAMVGMQQELHRNKARSEAGDEEWLGFLGGYNCLGQRGPVSVQYWRSTDDLYGYANNPDRTHRPAWLKYYERAHNLAGSDGIGIWHETYAVPAGGHESAYGNLTDWGLAGATGTIPLSRRGRTARERLASSAAPLAG</sequence>
<dbReference type="OrthoDB" id="7566033at2"/>